<accession>A0A5J4ZEE0</accession>
<evidence type="ECO:0000313" key="2">
    <source>
        <dbReference type="EMBL" id="KAA8516349.1"/>
    </source>
</evidence>
<proteinExistence type="predicted"/>
<feature type="compositionally biased region" description="Low complexity" evidence="1">
    <location>
        <begin position="155"/>
        <end position="173"/>
    </location>
</feature>
<organism evidence="2 3">
    <name type="scientific">Nyssa sinensis</name>
    <dbReference type="NCBI Taxonomy" id="561372"/>
    <lineage>
        <taxon>Eukaryota</taxon>
        <taxon>Viridiplantae</taxon>
        <taxon>Streptophyta</taxon>
        <taxon>Embryophyta</taxon>
        <taxon>Tracheophyta</taxon>
        <taxon>Spermatophyta</taxon>
        <taxon>Magnoliopsida</taxon>
        <taxon>eudicotyledons</taxon>
        <taxon>Gunneridae</taxon>
        <taxon>Pentapetalae</taxon>
        <taxon>asterids</taxon>
        <taxon>Cornales</taxon>
        <taxon>Nyssaceae</taxon>
        <taxon>Nyssa</taxon>
    </lineage>
</organism>
<dbReference type="Proteomes" id="UP000325577">
    <property type="component" value="Linkage Group LG8"/>
</dbReference>
<name>A0A5J4ZEE0_9ASTE</name>
<feature type="compositionally biased region" description="Basic and acidic residues" evidence="1">
    <location>
        <begin position="68"/>
        <end position="77"/>
    </location>
</feature>
<protein>
    <submittedName>
        <fullName evidence="2">Uncharacterized protein</fullName>
    </submittedName>
</protein>
<reference evidence="2 3" key="1">
    <citation type="submission" date="2019-09" db="EMBL/GenBank/DDBJ databases">
        <title>A chromosome-level genome assembly of the Chinese tupelo Nyssa sinensis.</title>
        <authorList>
            <person name="Yang X."/>
            <person name="Kang M."/>
            <person name="Yang Y."/>
            <person name="Xiong H."/>
            <person name="Wang M."/>
            <person name="Zhang Z."/>
            <person name="Wang Z."/>
            <person name="Wu H."/>
            <person name="Ma T."/>
            <person name="Liu J."/>
            <person name="Xi Z."/>
        </authorList>
    </citation>
    <scope>NUCLEOTIDE SEQUENCE [LARGE SCALE GENOMIC DNA]</scope>
    <source>
        <strain evidence="2">J267</strain>
        <tissue evidence="2">Leaf</tissue>
    </source>
</reference>
<feature type="region of interest" description="Disordered" evidence="1">
    <location>
        <begin position="419"/>
        <end position="471"/>
    </location>
</feature>
<gene>
    <name evidence="2" type="ORF">F0562_016642</name>
</gene>
<feature type="compositionally biased region" description="Polar residues" evidence="1">
    <location>
        <begin position="259"/>
        <end position="270"/>
    </location>
</feature>
<feature type="region of interest" description="Disordered" evidence="1">
    <location>
        <begin position="146"/>
        <end position="209"/>
    </location>
</feature>
<dbReference type="PANTHER" id="PTHR31390:SF12">
    <property type="entry name" value="PUTATIVE (DUF3527)-RELATED"/>
    <property type="match status" value="1"/>
</dbReference>
<evidence type="ECO:0000256" key="1">
    <source>
        <dbReference type="SAM" id="MobiDB-lite"/>
    </source>
</evidence>
<feature type="compositionally biased region" description="Basic and acidic residues" evidence="1">
    <location>
        <begin position="236"/>
        <end position="258"/>
    </location>
</feature>
<feature type="compositionally biased region" description="Basic and acidic residues" evidence="1">
    <location>
        <begin position="443"/>
        <end position="453"/>
    </location>
</feature>
<dbReference type="PANTHER" id="PTHR31390">
    <property type="entry name" value="EXPRESSED PROTEIN"/>
    <property type="match status" value="1"/>
</dbReference>
<dbReference type="Pfam" id="PF12043">
    <property type="entry name" value="DUF3527"/>
    <property type="match status" value="2"/>
</dbReference>
<keyword evidence="3" id="KW-1185">Reference proteome</keyword>
<feature type="region of interest" description="Disordered" evidence="1">
    <location>
        <begin position="495"/>
        <end position="537"/>
    </location>
</feature>
<dbReference type="AlphaFoldDB" id="A0A5J4ZEE0"/>
<evidence type="ECO:0000313" key="3">
    <source>
        <dbReference type="Proteomes" id="UP000325577"/>
    </source>
</evidence>
<feature type="region of interest" description="Disordered" evidence="1">
    <location>
        <begin position="236"/>
        <end position="271"/>
    </location>
</feature>
<dbReference type="InterPro" id="IPR021916">
    <property type="entry name" value="DUF3527"/>
</dbReference>
<dbReference type="EMBL" id="CM018051">
    <property type="protein sequence ID" value="KAA8516349.1"/>
    <property type="molecule type" value="Genomic_DNA"/>
</dbReference>
<feature type="compositionally biased region" description="Low complexity" evidence="1">
    <location>
        <begin position="188"/>
        <end position="197"/>
    </location>
</feature>
<dbReference type="OrthoDB" id="1898655at2759"/>
<feature type="compositionally biased region" description="Basic and acidic residues" evidence="1">
    <location>
        <begin position="10"/>
        <end position="26"/>
    </location>
</feature>
<sequence length="934" mass="103408">MPSGVQSSNEHLEPVWDMGHRLEPRKSLRQQQTSKVVKETILSPRANRSLKSQDQCKVGSPFGQPYFDGKHEKRHSEGAGQSSGNHRRQRIGKNTNKDDELIKHMSNLPGYLQRVERGKNLQEKALNFGVLDWAHLEKWKYNQKHIPPRGEANASSCTSNSSFMASSSSSLSSTVQGKSLASHRRQTSLQSSHLNSSHGGGLSLSVKQSQRKVMQLEDLKSAPKNTLDRLRKRHWTDKASGRNYSEMKLEKGKKKDLNQKITSGKETSASHLRKREVSLSSKDMMSALDSSTKQRVEEFQASEFDLAHEHFPEEPKSIVLLLPKHSPKKSFSEVFQLSDPRASFDGKLTEAKQKSFPDDFFPEEVHSGELCSEILHSCPLLVRVETNTQSDMKPRSLISDQGMELPLDASQIHLCSNESPTMLSKGKSMDDEKSSRKPSTSRDTIETSRRLDQETAESTAAKGRQTSPDRLFSFSLGRMGRSFSFKESSSIPRLSSPYVTIKSGPLRPEASNCLDNSNGKKPNAHSRARSSPSPLRRLLDPLLKPKAANRHLSSETEQPLKGNLDSSTLKLINSRESLQDKKHEASTVEALLQLTIKNGLPFFKLLVDNSSDILAATMKNFTSGKDTSTWIYTFYSVHEIKKKSTGWINQGHKQKGCGIGYNIIGQMKVSSSQFSDVTVQSSNKQFAVRECVLYTVDPEQSDQETPKFMPNRELAAIVVKIPSENSNGDKELGNKGEGLIGRGCTGCLCEDRNSSDKGENENCNSMTVILPGGIHGLPNKGLPSPLINRWKSGGSCDCGGWDVGCNLRILTEHQSCTHSGPSTPRFAPDHLDLFVEGGAKKDRPIFSLAPFKKGIYSVEFKASISLLQAFSICVAFISSKKSSDVLEVNNLSEARLFQESAFSASDGMKTPTKVQRDVPMKYVPSLPPSPVGRV</sequence>
<feature type="region of interest" description="Disordered" evidence="1">
    <location>
        <begin position="1"/>
        <end position="101"/>
    </location>
</feature>